<evidence type="ECO:0000256" key="1">
    <source>
        <dbReference type="PROSITE-ProRule" id="PRU00221"/>
    </source>
</evidence>
<accession>A0AAE1D4W1</accession>
<feature type="compositionally biased region" description="Polar residues" evidence="2">
    <location>
        <begin position="387"/>
        <end position="415"/>
    </location>
</feature>
<protein>
    <recommendedName>
        <fullName evidence="3">CTLH domain-containing protein</fullName>
    </recommendedName>
</protein>
<dbReference type="InterPro" id="IPR040067">
    <property type="entry name" value="WDR47"/>
</dbReference>
<gene>
    <name evidence="4" type="ORF">RRG08_015463</name>
</gene>
<name>A0AAE1D4W1_9GAST</name>
<dbReference type="InterPro" id="IPR001680">
    <property type="entry name" value="WD40_rpt"/>
</dbReference>
<feature type="compositionally biased region" description="Polar residues" evidence="2">
    <location>
        <begin position="531"/>
        <end position="566"/>
    </location>
</feature>
<feature type="region of interest" description="Disordered" evidence="2">
    <location>
        <begin position="386"/>
        <end position="456"/>
    </location>
</feature>
<feature type="compositionally biased region" description="Polar residues" evidence="2">
    <location>
        <begin position="574"/>
        <end position="600"/>
    </location>
</feature>
<dbReference type="PANTHER" id="PTHR19863:SF5">
    <property type="entry name" value="WD REPEAT-CONTAINING PROTEIN 47"/>
    <property type="match status" value="1"/>
</dbReference>
<dbReference type="InterPro" id="IPR015943">
    <property type="entry name" value="WD40/YVTN_repeat-like_dom_sf"/>
</dbReference>
<feature type="compositionally biased region" description="Polar residues" evidence="2">
    <location>
        <begin position="651"/>
        <end position="664"/>
    </location>
</feature>
<dbReference type="CDD" id="cd00200">
    <property type="entry name" value="WD40"/>
    <property type="match status" value="1"/>
</dbReference>
<feature type="compositionally biased region" description="Polar residues" evidence="2">
    <location>
        <begin position="426"/>
        <end position="451"/>
    </location>
</feature>
<feature type="compositionally biased region" description="Low complexity" evidence="2">
    <location>
        <begin position="1020"/>
        <end position="1041"/>
    </location>
</feature>
<sequence>MPTGNLTVNETEVVKLVAEFLQNRTLNISMLSLERETGVINGIFSDDMLFLRQLILDGQWDDVIDFIQPLITIEGFDSKRFQYIILKHKYLELLCIKAEPTVMQNYEFTVDEVVKCLNSLEDLCDSKEDYSNLCFLLSLPKLSDHSDYQNWNPSNARVECFKQVEPLLRSYLPIEKKDDQKSRMSSNDRLMQLVLKGMLYEACVDFCQQQATGGQNGLTYPTLLSDTGFSDADLSLLAWLQCIPFQVFSCPFEQKAVSVDIRPLVKPCLEASWSEQILVTPIKPKMFPHSATPAGRPRSAELMTRSLNPQFDGLSSGLWQGNRLDWSSPTPHNPLSQSIAGPGAIARPFPVNPLQDPMLISMDKLFSEGEVIDTKASIAEELKPSPRLNSGLSIVNSSATPKTSLPVRSSSPTRSVTKEKPGTDQLVPSNTSSAAVTASQDRGSPVSSAKDSSNELYKEYQRQRQRLQEQLELQEKQRELYQKELMEIEQKAQQAMVDNRLSEEFSNLDEDSPLSPPSGAGDAKESKTHVSDSVASPLVTPTSVVDHTGQARQDVSENTAKVSSNDKGLKDETNLAQDTIITANSNSNSKNELGSSQEDTLSLEPTIPMVTGKNKTGNLFLDFTSPPTSDRVPKLKSSAERAAMNKGLGRNSPSNAMVSCSAPNSPMVPRRHSLPQRPVTPSAHAPSRNPNISVTVPNTPNLSRRSSLSSTSSSKSNKSGRRKVSSSKDIDDESEDPLSKKNVAFSLPDHAFVLPDVKAGRDEFLDDLDDPFGGAASPVSSDTSLDSRGEKRGKATPKKPKKICPGPPSMLTRPTGLQKKTGDLRTPTSPAPDSSSTPGSPRKGRSMSFGAVTRPSTLSTATRATTAGVRRPITPEPSSSATSNFKHTGRVGGTQSTSAGKTGTSGAKGGLSSAASAPSTPTGRKIFTGSSTLPRRTGKSSTPNTPTETKRAPGLGTKSSGSAGGGLTRASSLKGDDVRSKTLPLPAKTKIKAGGQEPRSKTSGLTRSHSVKETCQSGGKSVVASQSSVRRSSESSKSSSAGKPRFIPVTRLEDSQAVRTIAFHPKGNFYAVGSNSKMLRVCAFPSMGNLRDEHVAYETSVVYKHAKHHKGSIYCCAWNPLGDLIATGSNDKTIRLTKFNEETLSVEGPGMELSFHDGTVRDLVFMQDVTNHSSLLISGGAGDCKIYVTDCQSGAPIRAMAGHTGHIYSLHTWGGCMFASGSQDKTARFWDLRASTPITVVPSPSGSPFASVCVDPSGRLMVSGHEDGVVMLYDIRGAKVVQSFQPHVGECRSARFSNNAYYLLTVAYDNRIVITDLHGDLLRPLPSVVVGEHKDKVIQGRWHPTQFAFVTSSADKAAICWGLPTVQT</sequence>
<feature type="region of interest" description="Disordered" evidence="2">
    <location>
        <begin position="505"/>
        <end position="742"/>
    </location>
</feature>
<reference evidence="4" key="1">
    <citation type="journal article" date="2023" name="G3 (Bethesda)">
        <title>A reference genome for the long-term kleptoplast-retaining sea slug Elysia crispata morphotype clarki.</title>
        <authorList>
            <person name="Eastman K.E."/>
            <person name="Pendleton A.L."/>
            <person name="Shaikh M.A."/>
            <person name="Suttiyut T."/>
            <person name="Ogas R."/>
            <person name="Tomko P."/>
            <person name="Gavelis G."/>
            <person name="Widhalm J.R."/>
            <person name="Wisecaver J.H."/>
        </authorList>
    </citation>
    <scope>NUCLEOTIDE SEQUENCE</scope>
    <source>
        <strain evidence="4">ECLA1</strain>
    </source>
</reference>
<feature type="region of interest" description="Disordered" evidence="2">
    <location>
        <begin position="769"/>
        <end position="1044"/>
    </location>
</feature>
<dbReference type="PROSITE" id="PS50896">
    <property type="entry name" value="LISH"/>
    <property type="match status" value="1"/>
</dbReference>
<dbReference type="Pfam" id="PF25602">
    <property type="entry name" value="WDR47_COR"/>
    <property type="match status" value="1"/>
</dbReference>
<evidence type="ECO:0000259" key="3">
    <source>
        <dbReference type="PROSITE" id="PS50897"/>
    </source>
</evidence>
<proteinExistence type="predicted"/>
<feature type="compositionally biased region" description="Polar residues" evidence="2">
    <location>
        <begin position="688"/>
        <end position="702"/>
    </location>
</feature>
<dbReference type="PROSITE" id="PS50897">
    <property type="entry name" value="CTLH"/>
    <property type="match status" value="1"/>
</dbReference>
<feature type="compositionally biased region" description="Low complexity" evidence="2">
    <location>
        <begin position="826"/>
        <end position="841"/>
    </location>
</feature>
<dbReference type="Gene3D" id="2.130.10.10">
    <property type="entry name" value="YVTN repeat-like/Quinoprotein amine dehydrogenase"/>
    <property type="match status" value="2"/>
</dbReference>
<feature type="compositionally biased region" description="Low complexity" evidence="2">
    <location>
        <begin position="853"/>
        <end position="871"/>
    </location>
</feature>
<dbReference type="InterPro" id="IPR006595">
    <property type="entry name" value="CTLH_C"/>
</dbReference>
<dbReference type="SMART" id="SM00320">
    <property type="entry name" value="WD40"/>
    <property type="match status" value="7"/>
</dbReference>
<feature type="compositionally biased region" description="Polar residues" evidence="2">
    <location>
        <begin position="1001"/>
        <end position="1019"/>
    </location>
</feature>
<feature type="compositionally biased region" description="Low complexity" evidence="2">
    <location>
        <begin position="703"/>
        <end position="717"/>
    </location>
</feature>
<dbReference type="EMBL" id="JAWDGP010005364">
    <property type="protein sequence ID" value="KAK3757454.1"/>
    <property type="molecule type" value="Genomic_DNA"/>
</dbReference>
<organism evidence="4 5">
    <name type="scientific">Elysia crispata</name>
    <name type="common">lettuce slug</name>
    <dbReference type="NCBI Taxonomy" id="231223"/>
    <lineage>
        <taxon>Eukaryota</taxon>
        <taxon>Metazoa</taxon>
        <taxon>Spiralia</taxon>
        <taxon>Lophotrochozoa</taxon>
        <taxon>Mollusca</taxon>
        <taxon>Gastropoda</taxon>
        <taxon>Heterobranchia</taxon>
        <taxon>Euthyneura</taxon>
        <taxon>Panpulmonata</taxon>
        <taxon>Sacoglossa</taxon>
        <taxon>Placobranchoidea</taxon>
        <taxon>Plakobranchidae</taxon>
        <taxon>Elysia</taxon>
    </lineage>
</organism>
<evidence type="ECO:0000256" key="2">
    <source>
        <dbReference type="SAM" id="MobiDB-lite"/>
    </source>
</evidence>
<dbReference type="PROSITE" id="PS50082">
    <property type="entry name" value="WD_REPEATS_2"/>
    <property type="match status" value="2"/>
</dbReference>
<dbReference type="Proteomes" id="UP001283361">
    <property type="component" value="Unassembled WGS sequence"/>
</dbReference>
<dbReference type="SUPFAM" id="SSF50978">
    <property type="entry name" value="WD40 repeat-like"/>
    <property type="match status" value="1"/>
</dbReference>
<dbReference type="SMART" id="SM00668">
    <property type="entry name" value="CTLH"/>
    <property type="match status" value="1"/>
</dbReference>
<feature type="repeat" description="WD" evidence="1">
    <location>
        <begin position="1106"/>
        <end position="1136"/>
    </location>
</feature>
<feature type="compositionally biased region" description="Polar residues" evidence="2">
    <location>
        <begin position="928"/>
        <end position="947"/>
    </location>
</feature>
<feature type="compositionally biased region" description="Low complexity" evidence="2">
    <location>
        <begin position="893"/>
        <end position="923"/>
    </location>
</feature>
<feature type="domain" description="CTLH" evidence="3">
    <location>
        <begin position="44"/>
        <end position="101"/>
    </location>
</feature>
<comment type="caution">
    <text evidence="4">The sequence shown here is derived from an EMBL/GenBank/DDBJ whole genome shotgun (WGS) entry which is preliminary data.</text>
</comment>
<feature type="compositionally biased region" description="Polar residues" evidence="2">
    <location>
        <begin position="876"/>
        <end position="886"/>
    </location>
</feature>
<keyword evidence="5" id="KW-1185">Reference proteome</keyword>
<evidence type="ECO:0000313" key="4">
    <source>
        <dbReference type="EMBL" id="KAK3757454.1"/>
    </source>
</evidence>
<keyword evidence="1" id="KW-0853">WD repeat</keyword>
<dbReference type="Pfam" id="PF00400">
    <property type="entry name" value="WD40"/>
    <property type="match status" value="3"/>
</dbReference>
<feature type="repeat" description="WD" evidence="1">
    <location>
        <begin position="1200"/>
        <end position="1240"/>
    </location>
</feature>
<evidence type="ECO:0000313" key="5">
    <source>
        <dbReference type="Proteomes" id="UP001283361"/>
    </source>
</evidence>
<dbReference type="PANTHER" id="PTHR19863">
    <property type="entry name" value="NEMITIN (NEURONAL ENRICHED MAP INTERACTING PROTEIN) HOMOLOG"/>
    <property type="match status" value="1"/>
</dbReference>
<dbReference type="InterPro" id="IPR057749">
    <property type="entry name" value="WDR47_COR"/>
</dbReference>
<dbReference type="InterPro" id="IPR006594">
    <property type="entry name" value="LisH"/>
</dbReference>
<dbReference type="InterPro" id="IPR036322">
    <property type="entry name" value="WD40_repeat_dom_sf"/>
</dbReference>